<dbReference type="SUPFAM" id="SSF46689">
    <property type="entry name" value="Homeodomain-like"/>
    <property type="match status" value="1"/>
</dbReference>
<evidence type="ECO:0000256" key="2">
    <source>
        <dbReference type="ARBA" id="ARBA00023125"/>
    </source>
</evidence>
<keyword evidence="2 5" id="KW-0238">DNA-binding</keyword>
<gene>
    <name evidence="5" type="ORF">SAMN04488524_3861</name>
</gene>
<dbReference type="Pfam" id="PF12833">
    <property type="entry name" value="HTH_18"/>
    <property type="match status" value="1"/>
</dbReference>
<dbReference type="RefSeq" id="WP_084240629.1">
    <property type="nucleotide sequence ID" value="NZ_FWXT01000003.1"/>
</dbReference>
<accession>A0A1W2DIK5</accession>
<feature type="domain" description="HTH araC/xylS-type" evidence="4">
    <location>
        <begin position="14"/>
        <end position="119"/>
    </location>
</feature>
<dbReference type="AlphaFoldDB" id="A0A1W2DIK5"/>
<evidence type="ECO:0000313" key="6">
    <source>
        <dbReference type="Proteomes" id="UP000192756"/>
    </source>
</evidence>
<dbReference type="OrthoDB" id="956952at2"/>
<organism evidence="5 6">
    <name type="scientific">Pedobacter africanus</name>
    <dbReference type="NCBI Taxonomy" id="151894"/>
    <lineage>
        <taxon>Bacteria</taxon>
        <taxon>Pseudomonadati</taxon>
        <taxon>Bacteroidota</taxon>
        <taxon>Sphingobacteriia</taxon>
        <taxon>Sphingobacteriales</taxon>
        <taxon>Sphingobacteriaceae</taxon>
        <taxon>Pedobacter</taxon>
    </lineage>
</organism>
<dbReference type="InterPro" id="IPR018060">
    <property type="entry name" value="HTH_AraC"/>
</dbReference>
<dbReference type="PROSITE" id="PS01124">
    <property type="entry name" value="HTH_ARAC_FAMILY_2"/>
    <property type="match status" value="1"/>
</dbReference>
<dbReference type="InterPro" id="IPR009057">
    <property type="entry name" value="Homeodomain-like_sf"/>
</dbReference>
<protein>
    <submittedName>
        <fullName evidence="5">AraC-type DNA-binding protein</fullName>
    </submittedName>
</protein>
<keyword evidence="1" id="KW-0805">Transcription regulation</keyword>
<dbReference type="Gene3D" id="1.10.10.60">
    <property type="entry name" value="Homeodomain-like"/>
    <property type="match status" value="2"/>
</dbReference>
<dbReference type="STRING" id="151894.SAMN04488524_3861"/>
<dbReference type="GO" id="GO:0043565">
    <property type="term" value="F:sequence-specific DNA binding"/>
    <property type="evidence" value="ECO:0007669"/>
    <property type="project" value="InterPro"/>
</dbReference>
<dbReference type="SMART" id="SM00342">
    <property type="entry name" value="HTH_ARAC"/>
    <property type="match status" value="1"/>
</dbReference>
<dbReference type="Proteomes" id="UP000192756">
    <property type="component" value="Unassembled WGS sequence"/>
</dbReference>
<dbReference type="PANTHER" id="PTHR43280">
    <property type="entry name" value="ARAC-FAMILY TRANSCRIPTIONAL REGULATOR"/>
    <property type="match status" value="1"/>
</dbReference>
<keyword evidence="3" id="KW-0804">Transcription</keyword>
<dbReference type="GO" id="GO:0003700">
    <property type="term" value="F:DNA-binding transcription factor activity"/>
    <property type="evidence" value="ECO:0007669"/>
    <property type="project" value="InterPro"/>
</dbReference>
<reference evidence="6" key="1">
    <citation type="submission" date="2017-04" db="EMBL/GenBank/DDBJ databases">
        <authorList>
            <person name="Varghese N."/>
            <person name="Submissions S."/>
        </authorList>
    </citation>
    <scope>NUCLEOTIDE SEQUENCE [LARGE SCALE GENOMIC DNA]</scope>
    <source>
        <strain evidence="6">DSM 12126</strain>
    </source>
</reference>
<proteinExistence type="predicted"/>
<evidence type="ECO:0000256" key="1">
    <source>
        <dbReference type="ARBA" id="ARBA00023015"/>
    </source>
</evidence>
<keyword evidence="6" id="KW-1185">Reference proteome</keyword>
<name>A0A1W2DIK5_9SPHI</name>
<evidence type="ECO:0000256" key="3">
    <source>
        <dbReference type="ARBA" id="ARBA00023163"/>
    </source>
</evidence>
<evidence type="ECO:0000259" key="4">
    <source>
        <dbReference type="PROSITE" id="PS01124"/>
    </source>
</evidence>
<dbReference type="PANTHER" id="PTHR43280:SF28">
    <property type="entry name" value="HTH-TYPE TRANSCRIPTIONAL ACTIVATOR RHAS"/>
    <property type="match status" value="1"/>
</dbReference>
<sequence>MEHNGNKRAEQITRQYFTFLDQHVEDVANGNAIDFLELNQIADALHISHSHLSDTIQKSTGHHPCHFYDLKIVEKAKLLLIETDLSIAFIAKKLTYDPSNFSKFFKKFTGQTAGEFRKQQKPNNFKSSEKFTTK</sequence>
<dbReference type="EMBL" id="FWXT01000003">
    <property type="protein sequence ID" value="SMC97265.1"/>
    <property type="molecule type" value="Genomic_DNA"/>
</dbReference>
<evidence type="ECO:0000313" key="5">
    <source>
        <dbReference type="EMBL" id="SMC97265.1"/>
    </source>
</evidence>